<proteinExistence type="inferred from homology"/>
<dbReference type="InterPro" id="IPR036526">
    <property type="entry name" value="C-N_Hydrolase_sf"/>
</dbReference>
<reference evidence="4" key="1">
    <citation type="submission" date="2023-07" db="EMBL/GenBank/DDBJ databases">
        <title>30 novel species of actinomycetes from the DSMZ collection.</title>
        <authorList>
            <person name="Nouioui I."/>
        </authorList>
    </citation>
    <scope>NUCLEOTIDE SEQUENCE [LARGE SCALE GENOMIC DNA]</scope>
    <source>
        <strain evidence="4">DSM 41979</strain>
    </source>
</reference>
<dbReference type="Gene3D" id="3.60.110.10">
    <property type="entry name" value="Carbon-nitrogen hydrolase"/>
    <property type="match status" value="1"/>
</dbReference>
<dbReference type="EMBL" id="JAVRET010000113">
    <property type="protein sequence ID" value="MDT0413133.1"/>
    <property type="molecule type" value="Genomic_DNA"/>
</dbReference>
<sequence>MRIAAAQLTRVPADVPANARRLAALAAPAGAALVVFPELALTGYETEALRHREELWVRADDPRLAPVRASGVATVVNCATVTEDGRPAIGTLVFGRDGELITTYRKQHLFAHESDVFVAGAEDGAFELDGVRFASATCFDNHFPALVARGAASGCQVHLASALHGTGGGGELTTLYPRLAEEHALYVVVADHVGPAGPWTGCRRSAAHAPGGALPAEADAASPMIVTADIG</sequence>
<keyword evidence="3" id="KW-0378">Hydrolase</keyword>
<dbReference type="PANTHER" id="PTHR23088">
    <property type="entry name" value="NITRILASE-RELATED"/>
    <property type="match status" value="1"/>
</dbReference>
<dbReference type="PROSITE" id="PS50263">
    <property type="entry name" value="CN_HYDROLASE"/>
    <property type="match status" value="1"/>
</dbReference>
<dbReference type="InterPro" id="IPR003010">
    <property type="entry name" value="C-N_Hydrolase"/>
</dbReference>
<name>A0ABU2R9Z9_9ACTN</name>
<dbReference type="Pfam" id="PF00795">
    <property type="entry name" value="CN_hydrolase"/>
    <property type="match status" value="1"/>
</dbReference>
<dbReference type="GO" id="GO:0016787">
    <property type="term" value="F:hydrolase activity"/>
    <property type="evidence" value="ECO:0007669"/>
    <property type="project" value="UniProtKB-KW"/>
</dbReference>
<dbReference type="SUPFAM" id="SSF56317">
    <property type="entry name" value="Carbon-nitrogen hydrolase"/>
    <property type="match status" value="1"/>
</dbReference>
<comment type="caution">
    <text evidence="3">The sequence shown here is derived from an EMBL/GenBank/DDBJ whole genome shotgun (WGS) entry which is preliminary data.</text>
</comment>
<organism evidence="3 4">
    <name type="scientific">Streptomyces evansiae</name>
    <dbReference type="NCBI Taxonomy" id="3075535"/>
    <lineage>
        <taxon>Bacteria</taxon>
        <taxon>Bacillati</taxon>
        <taxon>Actinomycetota</taxon>
        <taxon>Actinomycetes</taxon>
        <taxon>Kitasatosporales</taxon>
        <taxon>Streptomycetaceae</taxon>
        <taxon>Streptomyces</taxon>
    </lineage>
</organism>
<dbReference type="RefSeq" id="WP_010262649.1">
    <property type="nucleotide sequence ID" value="NZ_JAVRET010000113.1"/>
</dbReference>
<comment type="similarity">
    <text evidence="1">Belongs to the carbon-nitrogen hydrolase superfamily. NIT1/NIT2 family.</text>
</comment>
<feature type="domain" description="CN hydrolase" evidence="2">
    <location>
        <begin position="1"/>
        <end position="231"/>
    </location>
</feature>
<keyword evidence="4" id="KW-1185">Reference proteome</keyword>
<evidence type="ECO:0000256" key="1">
    <source>
        <dbReference type="ARBA" id="ARBA00010613"/>
    </source>
</evidence>
<evidence type="ECO:0000259" key="2">
    <source>
        <dbReference type="PROSITE" id="PS50263"/>
    </source>
</evidence>
<evidence type="ECO:0000313" key="4">
    <source>
        <dbReference type="Proteomes" id="UP001183610"/>
    </source>
</evidence>
<gene>
    <name evidence="3" type="ORF">RM698_29325</name>
</gene>
<dbReference type="PANTHER" id="PTHR23088:SF27">
    <property type="entry name" value="DEAMINATED GLUTATHIONE AMIDASE"/>
    <property type="match status" value="1"/>
</dbReference>
<protein>
    <submittedName>
        <fullName evidence="3">Carbon-nitrogen hydrolase family protein</fullName>
    </submittedName>
</protein>
<evidence type="ECO:0000313" key="3">
    <source>
        <dbReference type="EMBL" id="MDT0413133.1"/>
    </source>
</evidence>
<accession>A0ABU2R9Z9</accession>
<dbReference type="Proteomes" id="UP001183610">
    <property type="component" value="Unassembled WGS sequence"/>
</dbReference>
<dbReference type="CDD" id="cd07197">
    <property type="entry name" value="nitrilase"/>
    <property type="match status" value="1"/>
</dbReference>